<dbReference type="AlphaFoldDB" id="A0A242U6Z2"/>
<organism evidence="4 5">
    <name type="scientific">Acinetobacter pittii</name>
    <name type="common">Acinetobacter genomosp. 3</name>
    <dbReference type="NCBI Taxonomy" id="48296"/>
    <lineage>
        <taxon>Bacteria</taxon>
        <taxon>Pseudomonadati</taxon>
        <taxon>Pseudomonadota</taxon>
        <taxon>Gammaproteobacteria</taxon>
        <taxon>Moraxellales</taxon>
        <taxon>Moraxellaceae</taxon>
        <taxon>Acinetobacter</taxon>
        <taxon>Acinetobacter calcoaceticus/baumannii complex</taxon>
    </lineage>
</organism>
<dbReference type="PANTHER" id="PTHR35191:SF1">
    <property type="entry name" value="PROPHAGE SIDE TAIL FIBER PROTEIN HOMOLOG STFQ-RELATED"/>
    <property type="match status" value="1"/>
</dbReference>
<dbReference type="InterPro" id="IPR051934">
    <property type="entry name" value="Phage_Tail_Fiber_Structural"/>
</dbReference>
<dbReference type="InterPro" id="IPR044916">
    <property type="entry name" value="Short_tail_fibre_C_sf"/>
</dbReference>
<feature type="domain" description="Short tail fibre protein C-terminal" evidence="3">
    <location>
        <begin position="376"/>
        <end position="458"/>
    </location>
</feature>
<evidence type="ECO:0000259" key="2">
    <source>
        <dbReference type="Pfam" id="PF12571"/>
    </source>
</evidence>
<gene>
    <name evidence="4" type="ORF">CAT59_06800</name>
</gene>
<dbReference type="Pfam" id="PF12571">
    <property type="entry name" value="Phage_tail_fib"/>
    <property type="match status" value="1"/>
</dbReference>
<dbReference type="EMBL" id="NGIR01000020">
    <property type="protein sequence ID" value="OTU28905.1"/>
    <property type="molecule type" value="Genomic_DNA"/>
</dbReference>
<dbReference type="InterPro" id="IPR011083">
    <property type="entry name" value="Phage_tail_collar_dom"/>
</dbReference>
<feature type="domain" description="Phage tail collar" evidence="1">
    <location>
        <begin position="304"/>
        <end position="361"/>
    </location>
</feature>
<evidence type="ECO:0000313" key="4">
    <source>
        <dbReference type="EMBL" id="OTU28905.1"/>
    </source>
</evidence>
<dbReference type="InterPro" id="IPR027448">
    <property type="entry name" value="Short_tail_fibre_C"/>
</dbReference>
<dbReference type="InterPro" id="IPR022225">
    <property type="entry name" value="Phage_tail_fibre_N"/>
</dbReference>
<evidence type="ECO:0000259" key="1">
    <source>
        <dbReference type="Pfam" id="PF07484"/>
    </source>
</evidence>
<accession>A0A242U6Z2</accession>
<proteinExistence type="predicted"/>
<dbReference type="Gene3D" id="4.10.1070.10">
    <property type="entry name" value="receptor-binding domain of the bacteriophage t4 short tail fibre, domain 2"/>
    <property type="match status" value="1"/>
</dbReference>
<sequence>MTYKIIYTKIGLQLFSQAMTSGIPVELGDFAIGDGGGRNVIPDPNMTSLVRQKYRAAINRVYQDPEFENQFLAELIIPLAVEGFVQREVGIFDKNNNLVMIGNLPEVIKPMASDGAFTDTVYRVPFIVSNTSSVELKINPNTAIATQSWIINTLTPAYFFPGGTTSQVLKKKSNSDGDIEWGDAGSAEVFVDTIQEEQSLVADQTIVDLNTVTTTGIAVYINGLRITQKAGVDGFTVNSPTRITLGKSYGSAKILIVQNEPQGAAPYPLAKALNLSDVENKTLARKNLNVFSKEESKANGVPPGAIVCFAMNKAPTGYLKANGAAISRTVYADLFAEIGTSFGAGDGVNTFNVPDARAEFIRALDDGRGIDIGRVIGSKQTQQVLKHKHLSFGEATTGWIFGNSTEKGHMGTNGGLDYDNYLYFTNDGTEYKGEDPNPAGVVGNENRPRNIAFLACIKY</sequence>
<dbReference type="Pfam" id="PF07484">
    <property type="entry name" value="Collar"/>
    <property type="match status" value="1"/>
</dbReference>
<dbReference type="GO" id="GO:0046872">
    <property type="term" value="F:metal ion binding"/>
    <property type="evidence" value="ECO:0007669"/>
    <property type="project" value="InterPro"/>
</dbReference>
<reference evidence="4 5" key="1">
    <citation type="submission" date="2017-05" db="EMBL/GenBank/DDBJ databases">
        <authorList>
            <person name="Song R."/>
            <person name="Chenine A.L."/>
            <person name="Ruprecht R.M."/>
        </authorList>
    </citation>
    <scope>NUCLEOTIDE SEQUENCE [LARGE SCALE GENOMIC DNA]</scope>
    <source>
        <strain evidence="4 5">ARLG1955</strain>
    </source>
</reference>
<dbReference type="Pfam" id="PF14928">
    <property type="entry name" value="S_tail_recep_bd"/>
    <property type="match status" value="1"/>
</dbReference>
<comment type="caution">
    <text evidence="4">The sequence shown here is derived from an EMBL/GenBank/DDBJ whole genome shotgun (WGS) entry which is preliminary data.</text>
</comment>
<feature type="domain" description="Phage tail fibre protein N-terminal" evidence="2">
    <location>
        <begin position="2"/>
        <end position="147"/>
    </location>
</feature>
<name>A0A242U6Z2_ACIPI</name>
<dbReference type="RefSeq" id="WP_086375879.1">
    <property type="nucleotide sequence ID" value="NZ_NGIR01000020.1"/>
</dbReference>
<evidence type="ECO:0000259" key="3">
    <source>
        <dbReference type="Pfam" id="PF14928"/>
    </source>
</evidence>
<protein>
    <submittedName>
        <fullName evidence="4">Phage tail protein</fullName>
    </submittedName>
</protein>
<dbReference type="Proteomes" id="UP000195162">
    <property type="component" value="Unassembled WGS sequence"/>
</dbReference>
<dbReference type="SUPFAM" id="SSF88874">
    <property type="entry name" value="Receptor-binding domain of short tail fibre protein gp12"/>
    <property type="match status" value="1"/>
</dbReference>
<evidence type="ECO:0000313" key="5">
    <source>
        <dbReference type="Proteomes" id="UP000195162"/>
    </source>
</evidence>
<dbReference type="PANTHER" id="PTHR35191">
    <property type="entry name" value="PROPHAGE SIDE TAIL FIBER PROTEIN HOMOLOG STFQ-RELATED"/>
    <property type="match status" value="1"/>
</dbReference>